<feature type="transmembrane region" description="Helical" evidence="1">
    <location>
        <begin position="6"/>
        <end position="23"/>
    </location>
</feature>
<evidence type="ECO:0000313" key="2">
    <source>
        <dbReference type="EMBL" id="MFD2116087.1"/>
    </source>
</evidence>
<reference evidence="3" key="1">
    <citation type="journal article" date="2019" name="Int. J. Syst. Evol. Microbiol.">
        <title>The Global Catalogue of Microorganisms (GCM) 10K type strain sequencing project: providing services to taxonomists for standard genome sequencing and annotation.</title>
        <authorList>
            <consortium name="The Broad Institute Genomics Platform"/>
            <consortium name="The Broad Institute Genome Sequencing Center for Infectious Disease"/>
            <person name="Wu L."/>
            <person name="Ma J."/>
        </authorList>
    </citation>
    <scope>NUCLEOTIDE SEQUENCE [LARGE SCALE GENOMIC DNA]</scope>
    <source>
        <strain evidence="3">GH52</strain>
    </source>
</reference>
<feature type="transmembrane region" description="Helical" evidence="1">
    <location>
        <begin position="50"/>
        <end position="68"/>
    </location>
</feature>
<keyword evidence="1" id="KW-1133">Transmembrane helix</keyword>
<keyword evidence="3" id="KW-1185">Reference proteome</keyword>
<name>A0ABW4YKJ1_9BACL</name>
<protein>
    <recommendedName>
        <fullName evidence="4">DUF3899 domain-containing protein</fullName>
    </recommendedName>
</protein>
<keyword evidence="1" id="KW-0472">Membrane</keyword>
<dbReference type="Proteomes" id="UP001597362">
    <property type="component" value="Unassembled WGS sequence"/>
</dbReference>
<evidence type="ECO:0000313" key="3">
    <source>
        <dbReference type="Proteomes" id="UP001597362"/>
    </source>
</evidence>
<evidence type="ECO:0008006" key="4">
    <source>
        <dbReference type="Google" id="ProtNLM"/>
    </source>
</evidence>
<organism evidence="2 3">
    <name type="scientific">Paenibacillus yanchengensis</name>
    <dbReference type="NCBI Taxonomy" id="2035833"/>
    <lineage>
        <taxon>Bacteria</taxon>
        <taxon>Bacillati</taxon>
        <taxon>Bacillota</taxon>
        <taxon>Bacilli</taxon>
        <taxon>Bacillales</taxon>
        <taxon>Paenibacillaceae</taxon>
        <taxon>Paenibacillus</taxon>
    </lineage>
</organism>
<evidence type="ECO:0000256" key="1">
    <source>
        <dbReference type="SAM" id="Phobius"/>
    </source>
</evidence>
<dbReference type="EMBL" id="JBHUHO010000029">
    <property type="protein sequence ID" value="MFD2116087.1"/>
    <property type="molecule type" value="Genomic_DNA"/>
</dbReference>
<dbReference type="RefSeq" id="WP_377771897.1">
    <property type="nucleotide sequence ID" value="NZ_JBHUHO010000029.1"/>
</dbReference>
<proteinExistence type="predicted"/>
<comment type="caution">
    <text evidence="2">The sequence shown here is derived from an EMBL/GenBank/DDBJ whole genome shotgun (WGS) entry which is preliminary data.</text>
</comment>
<keyword evidence="1" id="KW-0812">Transmembrane</keyword>
<sequence length="74" mass="8610">MFWTAVWFIVNIIFVISFILFLFRQRAFSLAKMEGAEEEKLRKLHRWSKLSGAASILLFLATTVIFLVNMKVNG</sequence>
<accession>A0ABW4YKJ1</accession>
<gene>
    <name evidence="2" type="ORF">ACFSJH_10160</name>
</gene>